<comment type="caution">
    <text evidence="2">The sequence shown here is derived from an EMBL/GenBank/DDBJ whole genome shotgun (WGS) entry which is preliminary data.</text>
</comment>
<organism evidence="2 3">
    <name type="scientific">Cymbomonas tetramitiformis</name>
    <dbReference type="NCBI Taxonomy" id="36881"/>
    <lineage>
        <taxon>Eukaryota</taxon>
        <taxon>Viridiplantae</taxon>
        <taxon>Chlorophyta</taxon>
        <taxon>Pyramimonadophyceae</taxon>
        <taxon>Pyramimonadales</taxon>
        <taxon>Pyramimonadaceae</taxon>
        <taxon>Cymbomonas</taxon>
    </lineage>
</organism>
<sequence>MPDGVVDSAAARCAAAACVNDLGVVDFSDHGHVRAGTIKTRAYDVLRAKMKQHLTDEQVLLMTQVQPICKLQNATLHEGLALVSSGGELMLYRAILMDTGANCNIISIAVVRRLGLTVYEASTDAKVTRCDNSPTKFTHYCYVDVILAAGTPHMTLHRLYAFVTFEPENSWDLLIGTGALKNSLMIDIKLGSGVAVSHAPTILGMDAQVVLPLVDMTPHRRPHLPRRVDPVVCLKSEIFGQGMECEWLKHPPLSTREERFAASGIQLEHIDDNDESPLGSPAPSPRPPAERPRPRAITRAELEERCRHRTCPLEGGRRSDLASLAPAVQAASERMLEQFYEEPNPWKGGHARWVTEDQVAGDRPSLDAPLDYNWADQRLYVDRHHVARLCRILQDPAQDMPTRPSQDHVCVEFTRCIEQKWVTVDQLMPPNWLHVDQKLDHDEEKDRWVLDGSYMTHVPSSASKQDVVKPRERGRSRLDLNPIQRLQDTLQALFKYPSGEVTGTLMWDLKERVLCVQPSAATQYLDLMRCTLGHHALVYNSEELLDELQLPHWYESTGVWTYQLLRYLCPVDMESLSDGILRRYDRHGSKGPPLELVSLGSNTKYYPVGDGLGGPGRVFSENAAAQEYVRLGEMRKMLKSVNTRQQGYDALDADAVRRPPPPNDMVNTRLTKRAPTQPPAPAAGAGPSQAAAGPSPRLLLAHLALPQDRLVSAWPSNPADSPSRGGSPPASPAASNVGSWANSIRVSRDARSRSPGGPPPTPPSPPRAHHLSQSPARAPKSSWALEDRLGIKEQQLNEKLSSDMRLLPADVGPRRVVKGGKSQPWHAVSSRDMLLDEEDMFLHMPDQIDWGRQDKISEAVQIFMPGHWNEGHRTVLSKKYREQKAMARQLRDAPLVPALAEEEVEKRGELRHMTKAQVREASALQWGLELVITVPSEVRRLATEVDWKSVDGVWDPWAGTGVISEVMVEQWPQLRFMNNDWNSQLGWSEAHDALQPGNYRIWKEKYGVCDAVVTSPWFAALDIAFPLAVMASRVVACVHVPSYYLTDMTESRAAYFRRLSQTGRLHVIGHLEHGPIGRRCMWVLVFKNPLVRARMLQGGEGEGIGMFTFSLGKFMADGDTTQYAEQAHI</sequence>
<accession>A0AAE0G221</accession>
<gene>
    <name evidence="2" type="ORF">CYMTET_22072</name>
</gene>
<feature type="compositionally biased region" description="Low complexity" evidence="1">
    <location>
        <begin position="682"/>
        <end position="693"/>
    </location>
</feature>
<evidence type="ECO:0000313" key="3">
    <source>
        <dbReference type="Proteomes" id="UP001190700"/>
    </source>
</evidence>
<proteinExistence type="predicted"/>
<evidence type="ECO:0000256" key="1">
    <source>
        <dbReference type="SAM" id="MobiDB-lite"/>
    </source>
</evidence>
<name>A0AAE0G221_9CHLO</name>
<feature type="compositionally biased region" description="Pro residues" evidence="1">
    <location>
        <begin position="756"/>
        <end position="766"/>
    </location>
</feature>
<feature type="region of interest" description="Disordered" evidence="1">
    <location>
        <begin position="269"/>
        <end position="296"/>
    </location>
</feature>
<feature type="compositionally biased region" description="Polar residues" evidence="1">
    <location>
        <begin position="736"/>
        <end position="745"/>
    </location>
</feature>
<dbReference type="AlphaFoldDB" id="A0AAE0G221"/>
<evidence type="ECO:0000313" key="2">
    <source>
        <dbReference type="EMBL" id="KAK3269481.1"/>
    </source>
</evidence>
<feature type="region of interest" description="Disordered" evidence="1">
    <location>
        <begin position="649"/>
        <end position="693"/>
    </location>
</feature>
<protein>
    <submittedName>
        <fullName evidence="2">Uncharacterized protein</fullName>
    </submittedName>
</protein>
<reference evidence="2 3" key="1">
    <citation type="journal article" date="2015" name="Genome Biol. Evol.">
        <title>Comparative Genomics of a Bacterivorous Green Alga Reveals Evolutionary Causalities and Consequences of Phago-Mixotrophic Mode of Nutrition.</title>
        <authorList>
            <person name="Burns J.A."/>
            <person name="Paasch A."/>
            <person name="Narechania A."/>
            <person name="Kim E."/>
        </authorList>
    </citation>
    <scope>NUCLEOTIDE SEQUENCE [LARGE SCALE GENOMIC DNA]</scope>
    <source>
        <strain evidence="2 3">PLY_AMNH</strain>
    </source>
</reference>
<dbReference type="Proteomes" id="UP001190700">
    <property type="component" value="Unassembled WGS sequence"/>
</dbReference>
<feature type="compositionally biased region" description="Low complexity" evidence="1">
    <location>
        <begin position="718"/>
        <end position="735"/>
    </location>
</feature>
<keyword evidence="3" id="KW-1185">Reference proteome</keyword>
<feature type="region of interest" description="Disordered" evidence="1">
    <location>
        <begin position="712"/>
        <end position="782"/>
    </location>
</feature>
<dbReference type="EMBL" id="LGRX02010924">
    <property type="protein sequence ID" value="KAK3269481.1"/>
    <property type="molecule type" value="Genomic_DNA"/>
</dbReference>